<keyword evidence="13" id="KW-1185">Reference proteome</keyword>
<evidence type="ECO:0000256" key="3">
    <source>
        <dbReference type="ARBA" id="ARBA00022676"/>
    </source>
</evidence>
<dbReference type="AlphaFoldDB" id="A0A8S4A5L6"/>
<evidence type="ECO:0000256" key="6">
    <source>
        <dbReference type="ARBA" id="ARBA00022968"/>
    </source>
</evidence>
<keyword evidence="5 11" id="KW-0812">Transmembrane</keyword>
<comment type="similarity">
    <text evidence="10">Belongs to the glycosyltransferase 14 family.</text>
</comment>
<dbReference type="OrthoDB" id="2019572at2759"/>
<evidence type="ECO:0000256" key="2">
    <source>
        <dbReference type="ARBA" id="ARBA00004922"/>
    </source>
</evidence>
<evidence type="ECO:0000256" key="5">
    <source>
        <dbReference type="ARBA" id="ARBA00022692"/>
    </source>
</evidence>
<dbReference type="PANTHER" id="PTHR19297">
    <property type="entry name" value="GLYCOSYLTRANSFERASE 14 FAMILY MEMBER"/>
    <property type="match status" value="1"/>
</dbReference>
<dbReference type="Proteomes" id="UP000678393">
    <property type="component" value="Unassembled WGS sequence"/>
</dbReference>
<sequence length="474" mass="54131">MYYPTCPAGKLLKAAVAAILIVFLIAVYETNNKHHNGLLSWIQPFFKTEYENSSTTEYLDTGKQAADKLKLIPNNSSDISEAYRNKWIGFPEIYGRDCPTALKTKVNTSIFPSEVKRTHPIDIIADASDCKSFIEKYGYNRYPAASQEELDFPIAFIILFYSDLDQALYLLRSLYHQHNVYCLSVDTIVSVDFLQAVKSVAKCLPNVFVASKLEHVVYAGFSRLQSDITCMEDLLKHPVQWKYVINMPGQEFPLRTNLEMVKILKIFNGANDIQGVYGGLAFPDWHTIKYDYYTNKQTGKKVIYRTGKKHPPPPHNITVAKGSAYGTYSRAFVQFVIHDPVAKDLLQWAKEIYSPDEFYWATLHHSNAVAVPGGYTAGKPDWKPWLTTYVSWSLKGQPCATIHTRYICIFAIGDLPDLMQRYELFANKFYITHQPAALHCLDELLFNLTFTRSTRNLTYYNSLPFILKGNVSVY</sequence>
<dbReference type="PANTHER" id="PTHR19297:SF185">
    <property type="entry name" value="BETA-1,3-GALACTOSYL-O-GLYCOSYL-GLYCOPROTEIN BETA-1,6-N-ACETYLGLUCOSAMINYLTRANSFERASE 3"/>
    <property type="match status" value="1"/>
</dbReference>
<keyword evidence="3" id="KW-0328">Glycosyltransferase</keyword>
<evidence type="ECO:0000313" key="12">
    <source>
        <dbReference type="EMBL" id="CAG5135385.1"/>
    </source>
</evidence>
<keyword evidence="8 11" id="KW-0472">Membrane</keyword>
<feature type="transmembrane region" description="Helical" evidence="11">
    <location>
        <begin position="12"/>
        <end position="28"/>
    </location>
</feature>
<organism evidence="12 13">
    <name type="scientific">Candidula unifasciata</name>
    <dbReference type="NCBI Taxonomy" id="100452"/>
    <lineage>
        <taxon>Eukaryota</taxon>
        <taxon>Metazoa</taxon>
        <taxon>Spiralia</taxon>
        <taxon>Lophotrochozoa</taxon>
        <taxon>Mollusca</taxon>
        <taxon>Gastropoda</taxon>
        <taxon>Heterobranchia</taxon>
        <taxon>Euthyneura</taxon>
        <taxon>Panpulmonata</taxon>
        <taxon>Eupulmonata</taxon>
        <taxon>Stylommatophora</taxon>
        <taxon>Helicina</taxon>
        <taxon>Helicoidea</taxon>
        <taxon>Geomitridae</taxon>
        <taxon>Candidula</taxon>
    </lineage>
</organism>
<evidence type="ECO:0000313" key="13">
    <source>
        <dbReference type="Proteomes" id="UP000678393"/>
    </source>
</evidence>
<reference evidence="12" key="1">
    <citation type="submission" date="2021-04" db="EMBL/GenBank/DDBJ databases">
        <authorList>
            <consortium name="Molecular Ecology Group"/>
        </authorList>
    </citation>
    <scope>NUCLEOTIDE SEQUENCE</scope>
</reference>
<evidence type="ECO:0000256" key="9">
    <source>
        <dbReference type="ARBA" id="ARBA00023180"/>
    </source>
</evidence>
<comment type="pathway">
    <text evidence="2">Protein modification; protein glycosylation.</text>
</comment>
<dbReference type="GO" id="GO:0016020">
    <property type="term" value="C:membrane"/>
    <property type="evidence" value="ECO:0007669"/>
    <property type="project" value="UniProtKB-SubCell"/>
</dbReference>
<evidence type="ECO:0000256" key="7">
    <source>
        <dbReference type="ARBA" id="ARBA00022989"/>
    </source>
</evidence>
<dbReference type="Pfam" id="PF02485">
    <property type="entry name" value="Branch"/>
    <property type="match status" value="1"/>
</dbReference>
<keyword evidence="9" id="KW-0325">Glycoprotein</keyword>
<protein>
    <submittedName>
        <fullName evidence="12">Uncharacterized protein</fullName>
    </submittedName>
</protein>
<dbReference type="GO" id="GO:0008375">
    <property type="term" value="F:acetylglucosaminyltransferase activity"/>
    <property type="evidence" value="ECO:0007669"/>
    <property type="project" value="TreeGrafter"/>
</dbReference>
<evidence type="ECO:0000256" key="1">
    <source>
        <dbReference type="ARBA" id="ARBA00004606"/>
    </source>
</evidence>
<keyword evidence="7 11" id="KW-1133">Transmembrane helix</keyword>
<evidence type="ECO:0000256" key="4">
    <source>
        <dbReference type="ARBA" id="ARBA00022679"/>
    </source>
</evidence>
<comment type="caution">
    <text evidence="12">The sequence shown here is derived from an EMBL/GenBank/DDBJ whole genome shotgun (WGS) entry which is preliminary data.</text>
</comment>
<keyword evidence="6" id="KW-0735">Signal-anchor</keyword>
<evidence type="ECO:0000256" key="8">
    <source>
        <dbReference type="ARBA" id="ARBA00023136"/>
    </source>
</evidence>
<accession>A0A8S4A5L6</accession>
<evidence type="ECO:0000256" key="10">
    <source>
        <dbReference type="ARBA" id="ARBA00038150"/>
    </source>
</evidence>
<gene>
    <name evidence="12" type="ORF">CUNI_LOCUS20943</name>
</gene>
<keyword evidence="4" id="KW-0808">Transferase</keyword>
<dbReference type="InterPro" id="IPR003406">
    <property type="entry name" value="Glyco_trans_14"/>
</dbReference>
<name>A0A8S4A5L6_9EUPU</name>
<dbReference type="EMBL" id="CAJHNH020008224">
    <property type="protein sequence ID" value="CAG5135385.1"/>
    <property type="molecule type" value="Genomic_DNA"/>
</dbReference>
<comment type="subcellular location">
    <subcellularLocation>
        <location evidence="1">Membrane</location>
        <topology evidence="1">Single-pass type II membrane protein</topology>
    </subcellularLocation>
</comment>
<evidence type="ECO:0000256" key="11">
    <source>
        <dbReference type="SAM" id="Phobius"/>
    </source>
</evidence>
<proteinExistence type="inferred from homology"/>